<dbReference type="SUPFAM" id="SSF102114">
    <property type="entry name" value="Radical SAM enzymes"/>
    <property type="match status" value="1"/>
</dbReference>
<dbReference type="InterPro" id="IPR040072">
    <property type="entry name" value="Methyltransferase_A"/>
</dbReference>
<reference evidence="15" key="1">
    <citation type="submission" date="2020-05" db="EMBL/GenBank/DDBJ databases">
        <title>Frigoriglobus tundricola gen. nov., sp. nov., a psychrotolerant cellulolytic planctomycete of the family Gemmataceae with two divergent copies of 16S rRNA gene.</title>
        <authorList>
            <person name="Kulichevskaya I.S."/>
            <person name="Ivanova A.A."/>
            <person name="Naumoff D.G."/>
            <person name="Beletsky A.V."/>
            <person name="Rijpstra W.I.C."/>
            <person name="Sinninghe Damste J.S."/>
            <person name="Mardanov A.V."/>
            <person name="Ravin N.V."/>
            <person name="Dedysh S.N."/>
        </authorList>
    </citation>
    <scope>NUCLEOTIDE SEQUENCE [LARGE SCALE GENOMIC DNA]</scope>
    <source>
        <strain evidence="15">PL17</strain>
    </source>
</reference>
<evidence type="ECO:0000256" key="2">
    <source>
        <dbReference type="ARBA" id="ARBA00004496"/>
    </source>
</evidence>
<keyword evidence="5" id="KW-0963">Cytoplasm</keyword>
<evidence type="ECO:0000256" key="9">
    <source>
        <dbReference type="ARBA" id="ARBA00022723"/>
    </source>
</evidence>
<evidence type="ECO:0000256" key="1">
    <source>
        <dbReference type="ARBA" id="ARBA00001966"/>
    </source>
</evidence>
<evidence type="ECO:0000256" key="10">
    <source>
        <dbReference type="ARBA" id="ARBA00023004"/>
    </source>
</evidence>
<comment type="subcellular location">
    <subcellularLocation>
        <location evidence="2">Cytoplasm</location>
    </subcellularLocation>
</comment>
<dbReference type="InterPro" id="IPR058240">
    <property type="entry name" value="rSAM_sf"/>
</dbReference>
<gene>
    <name evidence="14" type="ORF">FTUN_6829</name>
</gene>
<evidence type="ECO:0000256" key="7">
    <source>
        <dbReference type="ARBA" id="ARBA00022679"/>
    </source>
</evidence>
<dbReference type="SFLD" id="SFLDS00029">
    <property type="entry name" value="Radical_SAM"/>
    <property type="match status" value="1"/>
</dbReference>
<keyword evidence="4" id="KW-0004">4Fe-4S</keyword>
<keyword evidence="9" id="KW-0479">Metal-binding</keyword>
<keyword evidence="6" id="KW-0489">Methyltransferase</keyword>
<feature type="domain" description="Radical SAM core" evidence="13">
    <location>
        <begin position="41"/>
        <end position="287"/>
    </location>
</feature>
<dbReference type="GO" id="GO:0008173">
    <property type="term" value="F:RNA methyltransferase activity"/>
    <property type="evidence" value="ECO:0007669"/>
    <property type="project" value="InterPro"/>
</dbReference>
<keyword evidence="12" id="KW-1015">Disulfide bond</keyword>
<dbReference type="GO" id="GO:0070475">
    <property type="term" value="P:rRNA base methylation"/>
    <property type="evidence" value="ECO:0007669"/>
    <property type="project" value="TreeGrafter"/>
</dbReference>
<evidence type="ECO:0000256" key="5">
    <source>
        <dbReference type="ARBA" id="ARBA00022490"/>
    </source>
</evidence>
<dbReference type="RefSeq" id="WP_171474229.1">
    <property type="nucleotide sequence ID" value="NZ_CP053452.2"/>
</dbReference>
<keyword evidence="7" id="KW-0808">Transferase</keyword>
<dbReference type="GO" id="GO:0005737">
    <property type="term" value="C:cytoplasm"/>
    <property type="evidence" value="ECO:0007669"/>
    <property type="project" value="UniProtKB-SubCell"/>
</dbReference>
<dbReference type="PANTHER" id="PTHR30544:SF5">
    <property type="entry name" value="RADICAL SAM CORE DOMAIN-CONTAINING PROTEIN"/>
    <property type="match status" value="1"/>
</dbReference>
<dbReference type="Proteomes" id="UP000503447">
    <property type="component" value="Chromosome"/>
</dbReference>
<dbReference type="Gene3D" id="3.20.20.70">
    <property type="entry name" value="Aldolase class I"/>
    <property type="match status" value="1"/>
</dbReference>
<evidence type="ECO:0000313" key="14">
    <source>
        <dbReference type="EMBL" id="QJW99227.1"/>
    </source>
</evidence>
<dbReference type="GO" id="GO:0046872">
    <property type="term" value="F:metal ion binding"/>
    <property type="evidence" value="ECO:0007669"/>
    <property type="project" value="UniProtKB-KW"/>
</dbReference>
<evidence type="ECO:0000256" key="12">
    <source>
        <dbReference type="ARBA" id="ARBA00023157"/>
    </source>
</evidence>
<dbReference type="KEGG" id="ftj:FTUN_6829"/>
<proteinExistence type="inferred from homology"/>
<evidence type="ECO:0000256" key="4">
    <source>
        <dbReference type="ARBA" id="ARBA00022485"/>
    </source>
</evidence>
<dbReference type="GO" id="GO:0030488">
    <property type="term" value="P:tRNA methylation"/>
    <property type="evidence" value="ECO:0007669"/>
    <property type="project" value="TreeGrafter"/>
</dbReference>
<dbReference type="InterPro" id="IPR007197">
    <property type="entry name" value="rSAM"/>
</dbReference>
<sequence>MQLSLFPETEFSAHRSAQDASVNWDRVADVGRVEARYVRRCAEYFVVYLSSQTGCAQGCRMCHLTATGQTRLRDATIGEMIEQAQMVLAHYRREGPPARTVHFNFMARGEPLANRALLADADGLLGELSRMAVALGLRPRHLISTIYPRDRADRPLEEIFVVHHPEIHYSIYSVSERFRRRWLPKALAAGPALDRLASWQRNSQKIVTLHHAYIAGENDSEGDVHAICDALEERQLAVNVNIVRYNPFDPARHGVEPAEDVIERNATIYRSRLPNARVGVIARVGFDVAASCGMFFGPEGAATESQEPGGRGHAD</sequence>
<evidence type="ECO:0000256" key="3">
    <source>
        <dbReference type="ARBA" id="ARBA00007544"/>
    </source>
</evidence>
<dbReference type="InterPro" id="IPR013785">
    <property type="entry name" value="Aldolase_TIM"/>
</dbReference>
<evidence type="ECO:0000259" key="13">
    <source>
        <dbReference type="PROSITE" id="PS51918"/>
    </source>
</evidence>
<dbReference type="InterPro" id="IPR004383">
    <property type="entry name" value="rRNA_lsu_MTrfase_RlmN/Cfr"/>
</dbReference>
<dbReference type="GO" id="GO:0051539">
    <property type="term" value="F:4 iron, 4 sulfur cluster binding"/>
    <property type="evidence" value="ECO:0007669"/>
    <property type="project" value="UniProtKB-KW"/>
</dbReference>
<keyword evidence="15" id="KW-1185">Reference proteome</keyword>
<keyword evidence="11" id="KW-0411">Iron-sulfur</keyword>
<comment type="similarity">
    <text evidence="3">Belongs to the radical SAM superfamily. RlmN family.</text>
</comment>
<dbReference type="PIRSF" id="PIRSF006004">
    <property type="entry name" value="CHP00048"/>
    <property type="match status" value="1"/>
</dbReference>
<protein>
    <recommendedName>
        <fullName evidence="13">Radical SAM core domain-containing protein</fullName>
    </recommendedName>
</protein>
<evidence type="ECO:0000256" key="11">
    <source>
        <dbReference type="ARBA" id="ARBA00023014"/>
    </source>
</evidence>
<evidence type="ECO:0000256" key="6">
    <source>
        <dbReference type="ARBA" id="ARBA00022603"/>
    </source>
</evidence>
<keyword evidence="10" id="KW-0408">Iron</keyword>
<evidence type="ECO:0000256" key="8">
    <source>
        <dbReference type="ARBA" id="ARBA00022691"/>
    </source>
</evidence>
<dbReference type="PROSITE" id="PS51918">
    <property type="entry name" value="RADICAL_SAM"/>
    <property type="match status" value="1"/>
</dbReference>
<keyword evidence="8" id="KW-0949">S-adenosyl-L-methionine</keyword>
<evidence type="ECO:0000313" key="15">
    <source>
        <dbReference type="Proteomes" id="UP000503447"/>
    </source>
</evidence>
<dbReference type="AlphaFoldDB" id="A0A6M5YYM6"/>
<name>A0A6M5YYM6_9BACT</name>
<organism evidence="14 15">
    <name type="scientific">Frigoriglobus tundricola</name>
    <dbReference type="NCBI Taxonomy" id="2774151"/>
    <lineage>
        <taxon>Bacteria</taxon>
        <taxon>Pseudomonadati</taxon>
        <taxon>Planctomycetota</taxon>
        <taxon>Planctomycetia</taxon>
        <taxon>Gemmatales</taxon>
        <taxon>Gemmataceae</taxon>
        <taxon>Frigoriglobus</taxon>
    </lineage>
</organism>
<accession>A0A6M5YYM6</accession>
<dbReference type="PANTHER" id="PTHR30544">
    <property type="entry name" value="23S RRNA METHYLTRANSFERASE"/>
    <property type="match status" value="1"/>
</dbReference>
<dbReference type="EMBL" id="CP053452">
    <property type="protein sequence ID" value="QJW99227.1"/>
    <property type="molecule type" value="Genomic_DNA"/>
</dbReference>
<comment type="cofactor">
    <cofactor evidence="1">
        <name>[4Fe-4S] cluster</name>
        <dbReference type="ChEBI" id="CHEBI:49883"/>
    </cofactor>
</comment>